<feature type="compositionally biased region" description="Low complexity" evidence="6">
    <location>
        <begin position="2447"/>
        <end position="2458"/>
    </location>
</feature>
<protein>
    <submittedName>
        <fullName evidence="8">Non-ribosomal peptide synthase/polyketide synthase</fullName>
    </submittedName>
</protein>
<keyword evidence="2" id="KW-0596">Phosphopantetheine</keyword>
<dbReference type="InterPro" id="IPR025110">
    <property type="entry name" value="AMP-bd_C"/>
</dbReference>
<dbReference type="InterPro" id="IPR020806">
    <property type="entry name" value="PKS_PP-bd"/>
</dbReference>
<evidence type="ECO:0000256" key="1">
    <source>
        <dbReference type="ARBA" id="ARBA00001957"/>
    </source>
</evidence>
<dbReference type="Gene3D" id="3.30.559.10">
    <property type="entry name" value="Chloramphenicol acetyltransferase-like domain"/>
    <property type="match status" value="8"/>
</dbReference>
<dbReference type="Gene3D" id="3.40.50.980">
    <property type="match status" value="6"/>
</dbReference>
<dbReference type="Pfam" id="PF00668">
    <property type="entry name" value="Condensation"/>
    <property type="match status" value="8"/>
</dbReference>
<keyword evidence="4" id="KW-0677">Repeat</keyword>
<dbReference type="InterPro" id="IPR010060">
    <property type="entry name" value="NRPS_synth"/>
</dbReference>
<dbReference type="InterPro" id="IPR042099">
    <property type="entry name" value="ANL_N_sf"/>
</dbReference>
<dbReference type="Pfam" id="PF00550">
    <property type="entry name" value="PP-binding"/>
    <property type="match status" value="5"/>
</dbReference>
<dbReference type="PANTHER" id="PTHR45527:SF14">
    <property type="entry name" value="PLIPASTATIN SYNTHASE SUBUNIT B"/>
    <property type="match status" value="1"/>
</dbReference>
<dbReference type="InterPro" id="IPR020845">
    <property type="entry name" value="AMP-binding_CS"/>
</dbReference>
<organism evidence="8 9">
    <name type="scientific">Actinokineospora guangxiensis</name>
    <dbReference type="NCBI Taxonomy" id="1490288"/>
    <lineage>
        <taxon>Bacteria</taxon>
        <taxon>Bacillati</taxon>
        <taxon>Actinomycetota</taxon>
        <taxon>Actinomycetes</taxon>
        <taxon>Pseudonocardiales</taxon>
        <taxon>Pseudonocardiaceae</taxon>
        <taxon>Actinokineospora</taxon>
    </lineage>
</organism>
<dbReference type="CDD" id="cd19543">
    <property type="entry name" value="DCL_NRPS"/>
    <property type="match status" value="2"/>
</dbReference>
<evidence type="ECO:0000259" key="7">
    <source>
        <dbReference type="PROSITE" id="PS50075"/>
    </source>
</evidence>
<dbReference type="NCBIfam" id="TIGR01733">
    <property type="entry name" value="AA-adenyl-dom"/>
    <property type="match status" value="5"/>
</dbReference>
<dbReference type="InterPro" id="IPR009081">
    <property type="entry name" value="PP-bd_ACP"/>
</dbReference>
<feature type="region of interest" description="Disordered" evidence="6">
    <location>
        <begin position="2440"/>
        <end position="2463"/>
    </location>
</feature>
<dbReference type="SMART" id="SM00823">
    <property type="entry name" value="PKS_PP"/>
    <property type="match status" value="5"/>
</dbReference>
<dbReference type="Proteomes" id="UP001596157">
    <property type="component" value="Unassembled WGS sequence"/>
</dbReference>
<dbReference type="CDD" id="cd05930">
    <property type="entry name" value="A_NRPS"/>
    <property type="match status" value="2"/>
</dbReference>
<keyword evidence="3" id="KW-0597">Phosphoprotein</keyword>
<feature type="region of interest" description="Disordered" evidence="6">
    <location>
        <begin position="230"/>
        <end position="250"/>
    </location>
</feature>
<feature type="domain" description="Carrier" evidence="7">
    <location>
        <begin position="2462"/>
        <end position="2536"/>
    </location>
</feature>
<comment type="cofactor">
    <cofactor evidence="1">
        <name>pantetheine 4'-phosphate</name>
        <dbReference type="ChEBI" id="CHEBI:47942"/>
    </cofactor>
</comment>
<dbReference type="PROSITE" id="PS00455">
    <property type="entry name" value="AMP_BINDING"/>
    <property type="match status" value="5"/>
</dbReference>
<evidence type="ECO:0000313" key="9">
    <source>
        <dbReference type="Proteomes" id="UP001596157"/>
    </source>
</evidence>
<evidence type="ECO:0000256" key="6">
    <source>
        <dbReference type="SAM" id="MobiDB-lite"/>
    </source>
</evidence>
<evidence type="ECO:0000256" key="2">
    <source>
        <dbReference type="ARBA" id="ARBA00022450"/>
    </source>
</evidence>
<evidence type="ECO:0000256" key="5">
    <source>
        <dbReference type="ARBA" id="ARBA00023194"/>
    </source>
</evidence>
<feature type="domain" description="Carrier" evidence="7">
    <location>
        <begin position="4938"/>
        <end position="5013"/>
    </location>
</feature>
<reference evidence="9" key="1">
    <citation type="journal article" date="2019" name="Int. J. Syst. Evol. Microbiol.">
        <title>The Global Catalogue of Microorganisms (GCM) 10K type strain sequencing project: providing services to taxonomists for standard genome sequencing and annotation.</title>
        <authorList>
            <consortium name="The Broad Institute Genomics Platform"/>
            <consortium name="The Broad Institute Genome Sequencing Center for Infectious Disease"/>
            <person name="Wu L."/>
            <person name="Ma J."/>
        </authorList>
    </citation>
    <scope>NUCLEOTIDE SEQUENCE [LARGE SCALE GENOMIC DNA]</scope>
    <source>
        <strain evidence="9">CCUG 59778</strain>
    </source>
</reference>
<dbReference type="InterPro" id="IPR006162">
    <property type="entry name" value="Ppantetheine_attach_site"/>
</dbReference>
<proteinExistence type="predicted"/>
<feature type="domain" description="Carrier" evidence="7">
    <location>
        <begin position="3483"/>
        <end position="3557"/>
    </location>
</feature>
<dbReference type="NCBIfam" id="NF004282">
    <property type="entry name" value="PRK05691.1"/>
    <property type="match status" value="6"/>
</dbReference>
<gene>
    <name evidence="8" type="ORF">ACFPM7_17390</name>
</gene>
<evidence type="ECO:0000313" key="8">
    <source>
        <dbReference type="EMBL" id="MFC5288833.1"/>
    </source>
</evidence>
<evidence type="ECO:0000256" key="4">
    <source>
        <dbReference type="ARBA" id="ARBA00022737"/>
    </source>
</evidence>
<accession>A0ABW0EN40</accession>
<dbReference type="InterPro" id="IPR036736">
    <property type="entry name" value="ACP-like_sf"/>
</dbReference>
<feature type="domain" description="Carrier" evidence="7">
    <location>
        <begin position="975"/>
        <end position="1049"/>
    </location>
</feature>
<dbReference type="EMBL" id="JBHSKF010000008">
    <property type="protein sequence ID" value="MFC5288833.1"/>
    <property type="molecule type" value="Genomic_DNA"/>
</dbReference>
<feature type="domain" description="Carrier" evidence="7">
    <location>
        <begin position="5954"/>
        <end position="6028"/>
    </location>
</feature>
<dbReference type="Gene3D" id="2.30.38.10">
    <property type="entry name" value="Luciferase, Domain 3"/>
    <property type="match status" value="3"/>
</dbReference>
<dbReference type="PROSITE" id="PS50075">
    <property type="entry name" value="CARRIER"/>
    <property type="match status" value="5"/>
</dbReference>
<dbReference type="Gene3D" id="3.40.50.12780">
    <property type="entry name" value="N-terminal domain of ligase-like"/>
    <property type="match status" value="2"/>
</dbReference>
<dbReference type="InterPro" id="IPR023213">
    <property type="entry name" value="CAT-like_dom_sf"/>
</dbReference>
<dbReference type="CDD" id="cd12117">
    <property type="entry name" value="A_NRPS_Srf_like"/>
    <property type="match status" value="2"/>
</dbReference>
<dbReference type="Gene3D" id="3.30.559.30">
    <property type="entry name" value="Nonribosomal peptide synthetase, condensation domain"/>
    <property type="match status" value="8"/>
</dbReference>
<name>A0ABW0EN40_9PSEU</name>
<dbReference type="CDD" id="cd19534">
    <property type="entry name" value="E_NRPS"/>
    <property type="match status" value="3"/>
</dbReference>
<dbReference type="SUPFAM" id="SSF56801">
    <property type="entry name" value="Acetyl-CoA synthetase-like"/>
    <property type="match status" value="5"/>
</dbReference>
<dbReference type="PROSITE" id="PS00012">
    <property type="entry name" value="PHOSPHOPANTETHEINE"/>
    <property type="match status" value="5"/>
</dbReference>
<keyword evidence="5" id="KW-0045">Antibiotic biosynthesis</keyword>
<dbReference type="Pfam" id="PF00501">
    <property type="entry name" value="AMP-binding"/>
    <property type="match status" value="5"/>
</dbReference>
<dbReference type="Pfam" id="PF13193">
    <property type="entry name" value="AMP-binding_C"/>
    <property type="match status" value="5"/>
</dbReference>
<sequence>MTSSRQDRAAKLPAHLREKLAQRLAGRTTRADVIPAADRGGPLPLSSAQRRLWFLAEHQPDHNGYTSAVALRLTGELDRTRLAGALDGLIARHESLRTTYTTTPDGPAQLVHPPAGMPLSVLESSDVDGALERAYAEPFDLREGPVARAVLLVESPTSHVLLLLAHHIATDGWSMGVLVGELGALYAGDQDLPAPAVAYGDFAVWQRDRLAGDGLATQFAHWSERLSGLTPLELPTDRPRPATPSGAGAAHEFHLSPTLSAALTRMARERQVTLYAVLTGACQVLLSRYARQRDVALGTVTTGRGRPELERVVGFFVNTVVLRCDVDPELPWSAYLDRVSATALEAFAHDEVPFDRLVAAGGARDAGRNPLFDVMVLLQNTPAPGGGFAGLAAESVGIGRHTANFDLTWEFQEADGLIAGSLEYATDLFDAATAERMAAHLVALLESAAADPERPVGRLAMLSEAERADVLRLGDRTAAASAPATVLEAFAAQVAATPSATAVLSGDTVLTYADLQARADRLARMLVAAGVRAEERVAVLLRRGVEAIVAPLAALKAGAAYLPLDAHAPEQRLRQVLDSAGARLLITDRPAPAEWSGLVLAPDSGVDGPAPARRVRPDSLAYVMYTSGSTGTPKGVAVRHRDIAALAADSRFAGGAHSRVLVHSTQAFDASTYEMWVPLLTGGACVIAPPGDLDAALLRAVVAEHAVTSAWITAGLFRVLAQEDPTAFTGLRAVLTGGDVVPPAAVRRVLDACPGVAVVDGYGPTETTTFATTHTVTAPVADPIPIGTPLDGMAAYVLDGSLDPVPPGVPGELYLAGAGLARGYLDLPGRTAAAFPADPFGPPGGRMYRTGDVVRWGADGTLVFLGRADDQVKIRGFRIEPGEAEAALAAHPAVAEAVVVARRDTGSARLVAYLVPDGTPPETDELRAWMRRTLPDYLVPSAFVRLDALPITANGKVDRRALPAPDPAPARAAVAPRTPAEEALAALWRDVLGVAEVGVEDNFFELGGDSILSIQLAARARAAGIAVTSKDLFLHQTIAGLATHLAAAPAESAPADVAPTGPAPLTPIQRWFLDPDPAAAHHFAMSVFVELAEDLDEPALRAALDALVRHHAALRTRFTRDGDTWTHEPAADGGCPVTVGDPARLDEEALAAQTGFDLARGPLLRAVLFPGTPARLLLTAHHLVVDGVSWRVLLGDLETAYAQAAAGLPIALEPVGTEFAEWAHWLSHHLADGGFAEDVAHWRAQAGDTAIPVDLPGDPVDARAVTVRLGREDTAALLRQVPAAYRTQINDILLSALGRVLAAWTGRADTVVEMEGHGREDVLPAALDLTRTVGWFTSQFPLRLHVPDGGWGAVVKAVKEQLRAIPRRGVSYGALRYLAGHDDLATHPQVSFNYHGQWDTTAGSGLVRGRCAPIGADIAPQRHRDHLIDIAGVVDGGDLELTWLYSPGVHTEATVRGLAEAMIAALREIVAHCADPSAGGRTPSDFTARGLTQPQVDRLAGDGRAVEDIFALTPLQAGMLFHSLVDAASGAYHDQARLRLTGVADPDALAAAWRDTVANNTVLRGSVAWRGLSEPVLIAHRDVELPITRHDWRSAPGRDLDAVARAELAAGIDLTAPPLMRLAVVALPGDEVFLVWTFHHILLDGWSLGQVLTEVCERYAAATEHRPAAVPARPPYRDYLRWLAARDTDAAERHWRGVLAGFAERTPLPFDRPPAEAHRAESSRSVAVTVERTDALRAALRAKGLTLNTAVQGAWALALACHSASRDVVFGTTVSGRPDELRGVEDMVGLFINTVPTRARVDGARDLAGWLLELQAQQAESRRHDTVSLAQLGAWSEVPGGLFDSSVVFENYPFDESATGGIGIAEVRATDTTTFPISVRAHLAELLHVDLAYDPDLFDASTVRRIAAHCVQLLDAFTDLDQRVAELPTLSAADRRRVLVEWNGQADPDPAPPAITALFAARAAATPDAVAVTDRGAHTTYAELDERANRLAHLLTERGAGPERLVGLLLPRTADLVVAVLAVLKSGAGYLPLDPSYPAERISGTLADAQPVLVLTTGDYESPVDSIRLDTADLSGYPATAPETALRPENPAYVIYTSGSTGTPKGVVVSHANVTRLMSATAHWFDFAPTDDRAVWTLFHSSAFDFSVWELWGPLLHGGRLVVVPHEVSRSPRDFLRLLADEGVTVLNQTPSAFYQLIAADEADPETGARLALRQVVFGGEALEPARLAGWYRRHRAHAPQLVNMYGITETTVHVTHTPIDGSTRGSAIGVPIPDLRVYLLDADLRPVPPGVTGELYVAGPGLARGYLRRPGLTAQRFLADPFGAAGTRMYRSGDLARLRSDGTLEYRGRGDQQVKIRGFRIELGEVEAALLADAAVREAAVIDREDEPGHRRLVAYLVDAERAVDTLALRERLSATLPAHMVPSAFIAVDALPLTPNGKLDRRTLPAPGADPAASAGDRAEPATDAERAVAAAWSRVLGVPVGAEDNFFHLGGDSILSIRVAALLGAEFGVEVSPRAVFDTPTVSGLAAALAGAHTARAAIPVAARDTVPQTFNQQRLWFLDEFEPGSTEYLTRFAIRLTGDLDTDALRAAFTGLLARHEALRTTLRSVDGRGVQVIADPWEFDLPVIDTDPAEVDTVFAEDGATPFDLAEGPLIRARLLRLSAEEHVLLLTLHHAVTDGWSMGVLLEDLRALYSGEELPPLPVQYADYALWQRARLDGAEMARGLEYWRGRLAELPVLELPTDRPRPAVRTANGAVRAFEVPRPVADGLRRLAAERDATLFVVLVAAAQALLHRWTGQRDVAVGTVVAGREHPDLARVVGFFVNTVVLRSTVEGEFTALVDRVRRAALEGMAQQDIPFERIVDELRPERDTSRNPLFDVMVLLQNTAAEPFELPGVRVGEVGLTAVSATCDLTFEFAEHGGALLGSLEYNTDLFDAATAERLTTHLKTLLAGIAAAPATEVDALPVLPAAEQDLVLRQWQGRELPEPDATFPETFAAQAARTPGATALVTSAGALTFAELDARATRLARSLRAQGAGPEQVVAVRLPRAEMVPAMLAVLKAGAVYLPVDPALPADRLRFLLADAGAALLLGADGVDLAGLDTRPATESDPGDVPLPAPDPAHAAYLIYTSGSTGKPKGVLVEHRHLARFHADHRLDLIDPVAAGGRTRFALTAAFTFDTSWEGPLFLAAGHELHVLDDDVRLDPAELVDYIARERVEVLDLTPTYAQQIVAAGLLTDRRHRPALVMLGGEAVGAALWRQFAAAPDTRAVNYYGPTEATVDAFVAEVTGPAPLIGRPTRGVRGYLLDESLRPVPIGAVGELYLGGGQVARGYLRRPGLTAQRFVADPFGAPGERLYRTGDRARWTAGGQVEYLGRADEQVKVRGFRIEPGEVEAALREHPDVADAAVVAAEHNGHTRLVAYVTPARDTAALRVWLRDRLPDYMVPSVFVPLAALPMSTAGKVDRRALPAPDFGALLDTAYVAPRSAEERALAQVWAQVLGVERVGVEDNFFSLGGDSILSIQVVSRLRERGLRTSAKDLFLHQTIAELAPRCTAATAPARRAAVSGPAPLTPIQRWFTSTAPDLDRFTMSMLLDLAPDADADLVEAALDALVEQHEALRTRFRGDTQDISAEGPHRVGVRVERVDAEVGDGLRARLSVTRGPLVGSAIGGGQLLLVVHHLVIDGVSWRVLLDDLETAYRQLRDGGPVVLGERGTGLRDWAVLLAETDFSADAAYWDAAACEVDLPVDRDGRNTGASARTVSVRLSREDTDALLHAVPAVYRTQVNDVLLSAVGRVLADWTGRPAVAIGMEGHGREEIADGLDLSRAVGWFTAEYPLVLDIPEGGWGTVLKAVKEQVRAVPHRGLSYGVLRERLAPRPDPRVSVNYHGQWDTAAAGDGLVRGTHTGLGSDVDPDAERQYELDITGIVQDGRLELGWTYSAGRYAEETVRGLAERVAGALGEIVAHCADPAAGGRTPSDFPLAGLDQARLDRVVGDGRGVADVLPLTPLQAGMVFHSLVDSDSGAYFNQLAVPLSGVGDPQALGRAWQEVVDRTPALRSHVVWEDVERPLQVVHERVTLPVSYVDLRGEVGGVERLLAEDAAAGLALDRAPLMRVTVATLADDEVLLVWTSHHVLLDGWSTGQVFAEACAVYADLAAGREPVAQRRAPMRDYLAWLAEQDPAAARAHWTALLDGVTAPTPLPLDRAPAEAHRTESARTIAVELQAEVSARLRGAARAHGLTVNTLVQGAWALLLARFGGADDVVFGTTASGRPAELPGVESMVGMFINTVPTRARVRAGAVVADWLRELQDQQSESRAFEHVALTDLQAWTGASSLFDSAVVFENYPIEEGAADSGLRIGEIRATDTTNFPLMLSAFLGDVLGLRLAYDERLFERASAERLAEHLRTTLAALADGLDATLAALPVLTEADAGVLAAWNATGEAPAGTVTERFAAQVARTPGHPAVVAGETTWSYAELDARANRLARRLLALGVRAEQPVALLLGRSPEVVVAELAVLKAGGAYVPLDGRAPDARLARILTETGVAVLITDDGSRLIHSGHTVLVGDAVDESDEAPAVSVWPESLAYVMHTSGSTGVPKGVAVRHRDIVALAADRRFAGHERVLLHSPHAFDATTYELWAPLLSGGTVVVAPDGDLGPEALRDMIGRHALTSVWLTAGLFRLIAQDDPAALGGLREVWTGGDVVPAAAVRRVLAHCPGTAVVDGYGPTETTTFATAHRMTDAAPDSVPIGSPLDGMRVHVLDADLRPVPPGAPGELHIAGAGVARGYLGRPGLTAQRFLADPFHPGARMYRTGDIVRWNPDGTLRFLGRADDQVKLRGFRVEPGEVDAALAEHPLRTGGAIPDAAVVVRTDDGRPRLVAYLVSAAPVDTAAVRAWLAERLPDYLVPDAFVVLAALPLTANGKLDRAALPAPSTTTGTRTAPRTAAERTVAAVFAEVLGRGDVAAEDDFFAIGGDSILSIRAATALRRACGADVSPRTVFTHRTVAALAAALAGAGTAVEVIPAVSGDGPLPLSYAQQRLWFLHQFTPGGGEHVSPMALRLRGPLDVEALRDALTGLAERHESLRTAFPTVDGRGVQVILPAAEVDLPVREVAEDGIDAALADERDAPFDLATGPLLRAALLRVGGEDSGDEDHVLSLVLHHIVTDGWSNGVLLRDLAALYAGSAPSSPSVRYVDFAAWQRDRVSGDLAGQLAYWRERLAGITPLDLPLDHPRPAVRPTRGGVARFALDVEQVSALRRLVGERGGTLFTGLVALCQALLSVYAGSDDIAVGTVTSGRDRGDLEDVVGFFVNTLVLRSTVDGTAGFGSLLEQVRDGVLAAFEHQDVPFERVVDEVAAERDPSRNALFDAMVVLQNTGGDGELELPGLRVAEIAPPAGTTTCDLVFEFQERDGGLHCALEYAADLFDPATAERMAAHLRTLLAGVVADPRRPLAEVALVPEREQRALLDAGRGAALPVGPVLVPQQLSATAARTPGATALVSGSTRMTFAELEARTNRLARALRARGAGPERVVAVLLPRSVESVITLLAVLKAGAAHVWIDPKLPAARITALLEDTAPAVVIDSPVADGGFDTAPLPDAPNAAHPAYVIHTSGSTGTPKGVVVEHGALATLAAAQRQRWDGLGQLRTALMASFSFDASWELLLMLVAGHETHLMGEDERHDPRALLDYAAEHRIDLVNCTPSFATHLVADGLLDGSAGRPAHLLLGGEAVPADLWRAIAESPHVTGLNLYGPTETTVDATARVIGPGTPDIGFPLPNTRAYLLDARLAPVPPGVPGELYLAGPQLARGYLGLPGLTAQRFIADPFGAPGSRMYRTGDRAGWSADGALRYLGRADEQVKIRGFRIEPGEVAAVLRGCAGFTDAAVVARADGGAHARLVAYLVGDGDPEVAVKTARERLPEHMVPAAVVVLDRLPLGPTGKLDRAALPAPDLSGTAGHVEPDGPVARELAEIWARVLGLPKVGARDNFFAIGGDSILSIQLVTEIRRAGYRISAKELFLHQTVEELAEVVEVAGAGEEDRAAVVGAGVLTPIQADFLSSAPPNPHHFNQAMLVALDGRPDQAKLAAALSALVAHHDALRARFERDGDTWQVDYGPVVQGRAEPSAFPLLSVHDLTDESDPQPRMTEIADAAHASFDLSSGLLLRAVLFELADSSVLLLIAHHLVVDGVSWRILLDDLERAYEQADGRIDLGGKTTSFRDWSLRLAEFAAGGGLDHELEHWTEVASAPPLPRDPGGTSGSVVVGLDPADTEALLRSAPTAYRTRVNDVLLAALAAAVGSWTGHDVVSVTLEGHGREDVLDDVDLSRTVGWFTTAYPVALRVPTTDTSRDLVRAVRKQLRAIPANGFGFGALRRLGRPETQSRLAEPAHPEIAFNYLGQWDGAAPRTGLIRASLGTLGADADAGTPSPHLLEVVGAVQDGVMSFSWYHGADISTATVTAVAEAFLARLRRIAEDSR</sequence>
<dbReference type="InterPro" id="IPR010071">
    <property type="entry name" value="AA_adenyl_dom"/>
</dbReference>
<dbReference type="NCBIfam" id="TIGR01720">
    <property type="entry name" value="NRPS-para261"/>
    <property type="match status" value="2"/>
</dbReference>
<evidence type="ECO:0000256" key="3">
    <source>
        <dbReference type="ARBA" id="ARBA00022553"/>
    </source>
</evidence>
<dbReference type="CDD" id="cd19531">
    <property type="entry name" value="LCL_NRPS-like"/>
    <property type="match status" value="3"/>
</dbReference>
<dbReference type="CDD" id="cd17643">
    <property type="entry name" value="A_NRPS_Cytc1-like"/>
    <property type="match status" value="1"/>
</dbReference>
<dbReference type="RefSeq" id="WP_378248686.1">
    <property type="nucleotide sequence ID" value="NZ_JBHSKF010000008.1"/>
</dbReference>
<dbReference type="SUPFAM" id="SSF47336">
    <property type="entry name" value="ACP-like"/>
    <property type="match status" value="5"/>
</dbReference>
<keyword evidence="9" id="KW-1185">Reference proteome</keyword>
<dbReference type="InterPro" id="IPR045851">
    <property type="entry name" value="AMP-bd_C_sf"/>
</dbReference>
<dbReference type="Gene3D" id="1.10.1200.10">
    <property type="entry name" value="ACP-like"/>
    <property type="match status" value="5"/>
</dbReference>
<dbReference type="InterPro" id="IPR001242">
    <property type="entry name" value="Condensation_dom"/>
</dbReference>
<dbReference type="InterPro" id="IPR000873">
    <property type="entry name" value="AMP-dep_synth/lig_dom"/>
</dbReference>
<comment type="caution">
    <text evidence="8">The sequence shown here is derived from an EMBL/GenBank/DDBJ whole genome shotgun (WGS) entry which is preliminary data.</text>
</comment>
<dbReference type="PANTHER" id="PTHR45527">
    <property type="entry name" value="NONRIBOSOMAL PEPTIDE SYNTHETASE"/>
    <property type="match status" value="1"/>
</dbReference>
<dbReference type="SUPFAM" id="SSF52777">
    <property type="entry name" value="CoA-dependent acyltransferases"/>
    <property type="match status" value="16"/>
</dbReference>
<dbReference type="NCBIfam" id="NF003417">
    <property type="entry name" value="PRK04813.1"/>
    <property type="match status" value="5"/>
</dbReference>
<dbReference type="Gene3D" id="3.30.300.30">
    <property type="match status" value="5"/>
</dbReference>